<proteinExistence type="predicted"/>
<dbReference type="Proteomes" id="UP000270094">
    <property type="component" value="Unassembled WGS sequence"/>
</dbReference>
<protein>
    <submittedName>
        <fullName evidence="1">Uncharacterized protein</fullName>
    </submittedName>
</protein>
<accession>A0A3P7KYP5</accession>
<sequence length="130" mass="13513">MERDIKENEEVIEKADLIVQSKVRNKTQQELITEKAQVKAAKPIKEVWSTSLAQGGMGGAGTRSEFAQDFTAQGGATGATYTKTTTTTTTTTTKKGEAGAGNVYIVGSAPGKASGGAYSKTTTTTTTTKG</sequence>
<organism evidence="1 2">
    <name type="scientific">Strongylus vulgaris</name>
    <name type="common">Blood worm</name>
    <dbReference type="NCBI Taxonomy" id="40348"/>
    <lineage>
        <taxon>Eukaryota</taxon>
        <taxon>Metazoa</taxon>
        <taxon>Ecdysozoa</taxon>
        <taxon>Nematoda</taxon>
        <taxon>Chromadorea</taxon>
        <taxon>Rhabditida</taxon>
        <taxon>Rhabditina</taxon>
        <taxon>Rhabditomorpha</taxon>
        <taxon>Strongyloidea</taxon>
        <taxon>Strongylidae</taxon>
        <taxon>Strongylus</taxon>
    </lineage>
</organism>
<dbReference type="AlphaFoldDB" id="A0A3P7KYP5"/>
<reference evidence="1 2" key="1">
    <citation type="submission" date="2018-11" db="EMBL/GenBank/DDBJ databases">
        <authorList>
            <consortium name="Pathogen Informatics"/>
        </authorList>
    </citation>
    <scope>NUCLEOTIDE SEQUENCE [LARGE SCALE GENOMIC DNA]</scope>
</reference>
<evidence type="ECO:0000313" key="1">
    <source>
        <dbReference type="EMBL" id="VDM72238.1"/>
    </source>
</evidence>
<keyword evidence="2" id="KW-1185">Reference proteome</keyword>
<evidence type="ECO:0000313" key="2">
    <source>
        <dbReference type="Proteomes" id="UP000270094"/>
    </source>
</evidence>
<gene>
    <name evidence="1" type="ORF">SVUK_LOCUS7236</name>
</gene>
<dbReference type="EMBL" id="UYYB01024388">
    <property type="protein sequence ID" value="VDM72238.1"/>
    <property type="molecule type" value="Genomic_DNA"/>
</dbReference>
<name>A0A3P7KYP5_STRVU</name>
<feature type="non-terminal residue" evidence="1">
    <location>
        <position position="130"/>
    </location>
</feature>